<dbReference type="GO" id="GO:0020037">
    <property type="term" value="F:heme binding"/>
    <property type="evidence" value="ECO:0007669"/>
    <property type="project" value="TreeGrafter"/>
</dbReference>
<keyword evidence="9" id="KW-0408">Iron</keyword>
<dbReference type="InterPro" id="IPR007372">
    <property type="entry name" value="Lipid/polyisoprenoid-bd_YceI"/>
</dbReference>
<dbReference type="InterPro" id="IPR052168">
    <property type="entry name" value="Cytochrome_b561_oxidase"/>
</dbReference>
<dbReference type="GO" id="GO:0005886">
    <property type="term" value="C:plasma membrane"/>
    <property type="evidence" value="ECO:0007669"/>
    <property type="project" value="UniProtKB-SubCell"/>
</dbReference>
<evidence type="ECO:0000256" key="13">
    <source>
        <dbReference type="SAM" id="SignalP"/>
    </source>
</evidence>
<feature type="chain" id="PRO_5041268144" description="Lipid/polyisoprenoid-binding YceI-like domain-containing protein" evidence="13">
    <location>
        <begin position="34"/>
        <end position="404"/>
    </location>
</feature>
<evidence type="ECO:0000256" key="5">
    <source>
        <dbReference type="ARBA" id="ARBA00022692"/>
    </source>
</evidence>
<keyword evidence="10 12" id="KW-0472">Membrane</keyword>
<dbReference type="InterPro" id="IPR016174">
    <property type="entry name" value="Di-haem_cyt_TM"/>
</dbReference>
<keyword evidence="13" id="KW-0732">Signal</keyword>
<dbReference type="Pfam" id="PF04264">
    <property type="entry name" value="YceI"/>
    <property type="match status" value="1"/>
</dbReference>
<feature type="transmembrane region" description="Helical" evidence="12">
    <location>
        <begin position="363"/>
        <end position="383"/>
    </location>
</feature>
<evidence type="ECO:0000256" key="12">
    <source>
        <dbReference type="SAM" id="Phobius"/>
    </source>
</evidence>
<organism evidence="15">
    <name type="scientific">Knufia peltigerae</name>
    <dbReference type="NCBI Taxonomy" id="1002370"/>
    <lineage>
        <taxon>Eukaryota</taxon>
        <taxon>Fungi</taxon>
        <taxon>Dikarya</taxon>
        <taxon>Ascomycota</taxon>
        <taxon>Pezizomycotina</taxon>
        <taxon>Eurotiomycetes</taxon>
        <taxon>Chaetothyriomycetidae</taxon>
        <taxon>Chaetothyriales</taxon>
        <taxon>Trichomeriaceae</taxon>
        <taxon>Knufia</taxon>
    </lineage>
</organism>
<keyword evidence="6" id="KW-0479">Metal-binding</keyword>
<dbReference type="InterPro" id="IPR011577">
    <property type="entry name" value="Cyt_b561_bac/Ni-Hgenase"/>
</dbReference>
<evidence type="ECO:0000256" key="3">
    <source>
        <dbReference type="ARBA" id="ARBA00022475"/>
    </source>
</evidence>
<gene>
    <name evidence="15" type="ORF">H2204_007984</name>
</gene>
<comment type="subcellular location">
    <subcellularLocation>
        <location evidence="1">Cell membrane</location>
        <topology evidence="1">Multi-pass membrane protein</topology>
    </subcellularLocation>
</comment>
<dbReference type="Pfam" id="PF01292">
    <property type="entry name" value="Ni_hydr_CYTB"/>
    <property type="match status" value="1"/>
</dbReference>
<comment type="similarity">
    <text evidence="11">Belongs to the cytochrome b561 family.</text>
</comment>
<dbReference type="EMBL" id="JAPDRN010000056">
    <property type="protein sequence ID" value="KAJ9631538.1"/>
    <property type="molecule type" value="Genomic_DNA"/>
</dbReference>
<keyword evidence="5 12" id="KW-0812">Transmembrane</keyword>
<feature type="signal peptide" evidence="13">
    <location>
        <begin position="1"/>
        <end position="33"/>
    </location>
</feature>
<dbReference type="SUPFAM" id="SSF101874">
    <property type="entry name" value="YceI-like"/>
    <property type="match status" value="1"/>
</dbReference>
<evidence type="ECO:0000256" key="1">
    <source>
        <dbReference type="ARBA" id="ARBA00004651"/>
    </source>
</evidence>
<keyword evidence="7" id="KW-0249">Electron transport</keyword>
<feature type="domain" description="Lipid/polyisoprenoid-binding YceI-like" evidence="14">
    <location>
        <begin position="37"/>
        <end position="202"/>
    </location>
</feature>
<evidence type="ECO:0000256" key="11">
    <source>
        <dbReference type="ARBA" id="ARBA00037975"/>
    </source>
</evidence>
<evidence type="ECO:0000256" key="7">
    <source>
        <dbReference type="ARBA" id="ARBA00022982"/>
    </source>
</evidence>
<evidence type="ECO:0000313" key="15">
    <source>
        <dbReference type="EMBL" id="KAJ9631538.1"/>
    </source>
</evidence>
<dbReference type="SUPFAM" id="SSF81342">
    <property type="entry name" value="Transmembrane di-heme cytochromes"/>
    <property type="match status" value="1"/>
</dbReference>
<dbReference type="Gene3D" id="2.40.128.110">
    <property type="entry name" value="Lipid/polyisoprenoid-binding, YceI-like"/>
    <property type="match status" value="1"/>
</dbReference>
<evidence type="ECO:0000256" key="6">
    <source>
        <dbReference type="ARBA" id="ARBA00022723"/>
    </source>
</evidence>
<evidence type="ECO:0000256" key="2">
    <source>
        <dbReference type="ARBA" id="ARBA00022448"/>
    </source>
</evidence>
<dbReference type="PANTHER" id="PTHR30529">
    <property type="entry name" value="CYTOCHROME B561"/>
    <property type="match status" value="1"/>
</dbReference>
<dbReference type="GO" id="GO:0009055">
    <property type="term" value="F:electron transfer activity"/>
    <property type="evidence" value="ECO:0007669"/>
    <property type="project" value="InterPro"/>
</dbReference>
<evidence type="ECO:0000256" key="4">
    <source>
        <dbReference type="ARBA" id="ARBA00022617"/>
    </source>
</evidence>
<dbReference type="GO" id="GO:0046872">
    <property type="term" value="F:metal ion binding"/>
    <property type="evidence" value="ECO:0007669"/>
    <property type="project" value="UniProtKB-KW"/>
</dbReference>
<evidence type="ECO:0000256" key="9">
    <source>
        <dbReference type="ARBA" id="ARBA00023004"/>
    </source>
</evidence>
<keyword evidence="4" id="KW-0349">Heme</keyword>
<dbReference type="PANTHER" id="PTHR30529:SF7">
    <property type="entry name" value="CYTOCHROME B561 BACTERIAL_NI-HYDROGENASE DOMAIN-CONTAINING PROTEIN"/>
    <property type="match status" value="1"/>
</dbReference>
<keyword evidence="8 12" id="KW-1133">Transmembrane helix</keyword>
<comment type="caution">
    <text evidence="15">The sequence shown here is derived from an EMBL/GenBank/DDBJ whole genome shotgun (WGS) entry which is preliminary data.</text>
</comment>
<accession>A0AA38Y0T7</accession>
<dbReference type="AlphaFoldDB" id="A0AA38Y0T7"/>
<feature type="transmembrane region" description="Helical" evidence="12">
    <location>
        <begin position="230"/>
        <end position="247"/>
    </location>
</feature>
<sequence length="404" mass="44345">MGMIEQSFSPSPPPMRLRLALLPMLLAVAPAWAGNDAYRIDPVHTRVLFAIDHAGYSQALGTISGSQGQLQFDSDNWRDATLDVEIPVSRLDLGDAKWNQATLARSLLDGERFPTARFVSRHVEPIDATHAHVTGTLTLRGVSQEVTLEVTLNQIKRYPLPPFRRTAGFSATTTLSRRAFGITAWPGVIGDAVQVRIEAEATLDRSDHGHQGPFMTAKNTPAAWGSVSQTLHWLIALLILALGIVGLTMGELPKTPKYFWVYTAHKSIGITVLALVVLRLGWRLYAGAPKPVPGVPGWQERIASATHVLLYVLMFAIPLSGWLYDSASGLRPFRWFGLADVPKLSGPDPQVVAVSHALHEYGFWLLIAVVLAHAGAAFYHHLFQRDATLSRMLPRGWLASPQKD</sequence>
<protein>
    <recommendedName>
        <fullName evidence="14">Lipid/polyisoprenoid-binding YceI-like domain-containing protein</fullName>
    </recommendedName>
</protein>
<keyword evidence="2" id="KW-0813">Transport</keyword>
<feature type="transmembrane region" description="Helical" evidence="12">
    <location>
        <begin position="259"/>
        <end position="282"/>
    </location>
</feature>
<reference evidence="15" key="1">
    <citation type="submission" date="2022-10" db="EMBL/GenBank/DDBJ databases">
        <title>Culturing micro-colonial fungi from biological soil crusts in the Mojave desert and describing Neophaeococcomyces mojavensis, and introducing the new genera and species Taxawa tesnikishii.</title>
        <authorList>
            <person name="Kurbessoian T."/>
            <person name="Stajich J.E."/>
        </authorList>
    </citation>
    <scope>NUCLEOTIDE SEQUENCE</scope>
    <source>
        <strain evidence="15">TK_35</strain>
    </source>
</reference>
<evidence type="ECO:0000256" key="10">
    <source>
        <dbReference type="ARBA" id="ARBA00023136"/>
    </source>
</evidence>
<name>A0AA38Y0T7_9EURO</name>
<feature type="transmembrane region" description="Helical" evidence="12">
    <location>
        <begin position="302"/>
        <end position="324"/>
    </location>
</feature>
<dbReference type="SMART" id="SM00867">
    <property type="entry name" value="YceI"/>
    <property type="match status" value="1"/>
</dbReference>
<evidence type="ECO:0000256" key="8">
    <source>
        <dbReference type="ARBA" id="ARBA00022989"/>
    </source>
</evidence>
<keyword evidence="3" id="KW-1003">Cell membrane</keyword>
<evidence type="ECO:0000259" key="14">
    <source>
        <dbReference type="SMART" id="SM00867"/>
    </source>
</evidence>
<proteinExistence type="inferred from homology"/>
<dbReference type="InterPro" id="IPR036761">
    <property type="entry name" value="TTHA0802/YceI-like_sf"/>
</dbReference>
<dbReference type="GO" id="GO:0022904">
    <property type="term" value="P:respiratory electron transport chain"/>
    <property type="evidence" value="ECO:0007669"/>
    <property type="project" value="InterPro"/>
</dbReference>